<dbReference type="InterPro" id="IPR002172">
    <property type="entry name" value="LDrepeatLR_classA_rpt"/>
</dbReference>
<feature type="non-terminal residue" evidence="2">
    <location>
        <position position="37"/>
    </location>
</feature>
<evidence type="ECO:0000313" key="3">
    <source>
        <dbReference type="Proteomes" id="UP000681720"/>
    </source>
</evidence>
<accession>A0A8S3BQH9</accession>
<organism evidence="2 3">
    <name type="scientific">Rotaria magnacalcarata</name>
    <dbReference type="NCBI Taxonomy" id="392030"/>
    <lineage>
        <taxon>Eukaryota</taxon>
        <taxon>Metazoa</taxon>
        <taxon>Spiralia</taxon>
        <taxon>Gnathifera</taxon>
        <taxon>Rotifera</taxon>
        <taxon>Eurotatoria</taxon>
        <taxon>Bdelloidea</taxon>
        <taxon>Philodinida</taxon>
        <taxon>Philodinidae</taxon>
        <taxon>Rotaria</taxon>
    </lineage>
</organism>
<dbReference type="Pfam" id="PF00057">
    <property type="entry name" value="Ldl_recept_a"/>
    <property type="match status" value="1"/>
</dbReference>
<dbReference type="Proteomes" id="UP000681720">
    <property type="component" value="Unassembled WGS sequence"/>
</dbReference>
<dbReference type="InterPro" id="IPR036055">
    <property type="entry name" value="LDL_receptor-like_sf"/>
</dbReference>
<protein>
    <submittedName>
        <fullName evidence="2">Uncharacterized protein</fullName>
    </submittedName>
</protein>
<dbReference type="AlphaFoldDB" id="A0A8S3BQH9"/>
<name>A0A8S3BQH9_9BILA</name>
<evidence type="ECO:0000313" key="2">
    <source>
        <dbReference type="EMBL" id="CAF4827006.1"/>
    </source>
</evidence>
<comment type="caution">
    <text evidence="2">The sequence shown here is derived from an EMBL/GenBank/DDBJ whole genome shotgun (WGS) entry which is preliminary data.</text>
</comment>
<dbReference type="SUPFAM" id="SSF57424">
    <property type="entry name" value="LDL receptor-like module"/>
    <property type="match status" value="1"/>
</dbReference>
<sequence>MEDERNCAGSTPSYCRADQFRCGSTCIPNSWRCDGHR</sequence>
<dbReference type="EMBL" id="CAJOBJ010155997">
    <property type="protein sequence ID" value="CAF4827006.1"/>
    <property type="molecule type" value="Genomic_DNA"/>
</dbReference>
<gene>
    <name evidence="2" type="ORF">GIL414_LOCUS48271</name>
</gene>
<proteinExistence type="predicted"/>
<keyword evidence="1" id="KW-1015">Disulfide bond</keyword>
<dbReference type="Gene3D" id="4.10.400.10">
    <property type="entry name" value="Low-density Lipoprotein Receptor"/>
    <property type="match status" value="1"/>
</dbReference>
<evidence type="ECO:0000256" key="1">
    <source>
        <dbReference type="ARBA" id="ARBA00023157"/>
    </source>
</evidence>
<reference evidence="2" key="1">
    <citation type="submission" date="2021-02" db="EMBL/GenBank/DDBJ databases">
        <authorList>
            <person name="Nowell W R."/>
        </authorList>
    </citation>
    <scope>NUCLEOTIDE SEQUENCE</scope>
</reference>